<dbReference type="Pfam" id="PF03450">
    <property type="entry name" value="CO_deh_flav_C"/>
    <property type="match status" value="1"/>
</dbReference>
<dbReference type="InterPro" id="IPR016167">
    <property type="entry name" value="FAD-bd_PCMH_sub1"/>
</dbReference>
<dbReference type="PANTHER" id="PTHR42659:SF1">
    <property type="entry name" value="OXIDOREDUCTASE"/>
    <property type="match status" value="1"/>
</dbReference>
<dbReference type="InterPro" id="IPR002346">
    <property type="entry name" value="Mopterin_DH_FAD-bd"/>
</dbReference>
<evidence type="ECO:0000313" key="3">
    <source>
        <dbReference type="EMBL" id="ORX12405.1"/>
    </source>
</evidence>
<sequence>MRPYGYTAVDSVAAATTHGGSTKAYLAGGTTLVDLMKLEVLTPEQVVDINGLPLTGITVGTAGLRIGALERMSDVAEHPSVRSDFSLVSRALELSASPQLRNMASMGGNLLQRTRCSYFRDVSMPCNKRDPGTGCPAIDGYNRAHAVLGTSDACVATHASDVAVALVASEAAVELSSSDGERSVALEQFYRTPGATPEVESDLKPGELITAITAPRFPAGTRTGYLKVRDRQSYEFALTSVAVAITLRDNIITRARLAAGGVATVPWRLPEVEKLLTNRPATAATIGAAAEAAAADARPLSHNGFKPHLLRRAIVRALTDVTGIA</sequence>
<dbReference type="AlphaFoldDB" id="A0A1X2F1Z1"/>
<dbReference type="InterPro" id="IPR036318">
    <property type="entry name" value="FAD-bd_PCMH-like_sf"/>
</dbReference>
<evidence type="ECO:0000256" key="1">
    <source>
        <dbReference type="ARBA" id="ARBA00023002"/>
    </source>
</evidence>
<dbReference type="RefSeq" id="WP_085146100.1">
    <property type="nucleotide sequence ID" value="NZ_JACKUA010000030.1"/>
</dbReference>
<dbReference type="InterPro" id="IPR051312">
    <property type="entry name" value="Diverse_Substr_Oxidored"/>
</dbReference>
<dbReference type="Gene3D" id="3.30.465.10">
    <property type="match status" value="2"/>
</dbReference>
<dbReference type="EMBL" id="LQQA01000029">
    <property type="protein sequence ID" value="ORX12405.1"/>
    <property type="molecule type" value="Genomic_DNA"/>
</dbReference>
<organism evidence="3 4">
    <name type="scientific">Mycolicibacterium wolinskyi</name>
    <dbReference type="NCBI Taxonomy" id="59750"/>
    <lineage>
        <taxon>Bacteria</taxon>
        <taxon>Bacillati</taxon>
        <taxon>Actinomycetota</taxon>
        <taxon>Actinomycetes</taxon>
        <taxon>Mycobacteriales</taxon>
        <taxon>Mycobacteriaceae</taxon>
        <taxon>Mycolicibacterium</taxon>
    </lineage>
</organism>
<dbReference type="Gene3D" id="3.30.43.10">
    <property type="entry name" value="Uridine Diphospho-n-acetylenolpyruvylglucosamine Reductase, domain 2"/>
    <property type="match status" value="1"/>
</dbReference>
<comment type="caution">
    <text evidence="3">The sequence shown here is derived from an EMBL/GenBank/DDBJ whole genome shotgun (WGS) entry which is preliminary data.</text>
</comment>
<feature type="domain" description="FAD-binding PCMH-type" evidence="2">
    <location>
        <begin position="1"/>
        <end position="219"/>
    </location>
</feature>
<evidence type="ECO:0000259" key="2">
    <source>
        <dbReference type="PROSITE" id="PS51387"/>
    </source>
</evidence>
<dbReference type="InterPro" id="IPR005107">
    <property type="entry name" value="CO_DH_flav_C"/>
</dbReference>
<dbReference type="InterPro" id="IPR036683">
    <property type="entry name" value="CO_DH_flav_C_dom_sf"/>
</dbReference>
<dbReference type="OrthoDB" id="9814706at2"/>
<proteinExistence type="predicted"/>
<dbReference type="GO" id="GO:0071949">
    <property type="term" value="F:FAD binding"/>
    <property type="evidence" value="ECO:0007669"/>
    <property type="project" value="InterPro"/>
</dbReference>
<protein>
    <submittedName>
        <fullName evidence="3">FAD-binding molybdopterin dehydrogenase</fullName>
    </submittedName>
</protein>
<dbReference type="SUPFAM" id="SSF56176">
    <property type="entry name" value="FAD-binding/transporter-associated domain-like"/>
    <property type="match status" value="1"/>
</dbReference>
<evidence type="ECO:0000313" key="4">
    <source>
        <dbReference type="Proteomes" id="UP000193964"/>
    </source>
</evidence>
<dbReference type="Gene3D" id="3.30.390.50">
    <property type="entry name" value="CO dehydrogenase flavoprotein, C-terminal domain"/>
    <property type="match status" value="1"/>
</dbReference>
<dbReference type="InterPro" id="IPR016169">
    <property type="entry name" value="FAD-bd_PCMH_sub2"/>
</dbReference>
<dbReference type="Proteomes" id="UP000193964">
    <property type="component" value="Unassembled WGS sequence"/>
</dbReference>
<reference evidence="3 4" key="1">
    <citation type="submission" date="2016-01" db="EMBL/GenBank/DDBJ databases">
        <title>The new phylogeny of the genus Mycobacterium.</title>
        <authorList>
            <person name="Tarcisio F."/>
            <person name="Conor M."/>
            <person name="Antonella G."/>
            <person name="Elisabetta G."/>
            <person name="Giulia F.S."/>
            <person name="Sara T."/>
            <person name="Anna F."/>
            <person name="Clotilde B."/>
            <person name="Roberto B."/>
            <person name="Veronica D.S."/>
            <person name="Fabio R."/>
            <person name="Monica P."/>
            <person name="Olivier J."/>
            <person name="Enrico T."/>
            <person name="Nicola S."/>
        </authorList>
    </citation>
    <scope>NUCLEOTIDE SEQUENCE [LARGE SCALE GENOMIC DNA]</scope>
    <source>
        <strain evidence="3 4">ATCC 700010</strain>
    </source>
</reference>
<accession>A0A1X2F1Z1</accession>
<dbReference type="Pfam" id="PF00941">
    <property type="entry name" value="FAD_binding_5"/>
    <property type="match status" value="1"/>
</dbReference>
<dbReference type="SMART" id="SM01092">
    <property type="entry name" value="CO_deh_flav_C"/>
    <property type="match status" value="1"/>
</dbReference>
<name>A0A1X2F1Z1_9MYCO</name>
<dbReference type="GO" id="GO:0016491">
    <property type="term" value="F:oxidoreductase activity"/>
    <property type="evidence" value="ECO:0007669"/>
    <property type="project" value="UniProtKB-KW"/>
</dbReference>
<gene>
    <name evidence="3" type="ORF">AWC31_30920</name>
</gene>
<keyword evidence="1" id="KW-0560">Oxidoreductase</keyword>
<dbReference type="PANTHER" id="PTHR42659">
    <property type="entry name" value="XANTHINE DEHYDROGENASE SUBUNIT C-RELATED"/>
    <property type="match status" value="1"/>
</dbReference>
<dbReference type="SUPFAM" id="SSF55447">
    <property type="entry name" value="CO dehydrogenase flavoprotein C-terminal domain-like"/>
    <property type="match status" value="1"/>
</dbReference>
<dbReference type="PROSITE" id="PS51387">
    <property type="entry name" value="FAD_PCMH"/>
    <property type="match status" value="1"/>
</dbReference>
<dbReference type="InterPro" id="IPR016166">
    <property type="entry name" value="FAD-bd_PCMH"/>
</dbReference>